<gene>
    <name evidence="1" type="ordered locus">LLO_2962</name>
</gene>
<accession>D3HLT0</accession>
<proteinExistence type="predicted"/>
<sequence length="91" mass="10523">MPWLNQAVANRQTIGQLITDTMQTVLMQQDWPVNLALQDGNKTNLSMLLRLVPLITLLSAINRFLMSKDPQANLPWQFMKLNKEVSKRQFI</sequence>
<reference evidence="1 2" key="1">
    <citation type="journal article" date="2010" name="PLoS Genet.">
        <title>Analysis of the Legionella longbeachae genome and transcriptome uncovers unique strategies to cause Legionnaires' disease.</title>
        <authorList>
            <person name="Cazalet C."/>
            <person name="Gomez-Valero L."/>
            <person name="Rusniok C."/>
            <person name="Lomma M."/>
            <person name="Dervins-Ravault D."/>
            <person name="Newton H."/>
            <person name="Sansom F."/>
            <person name="Jarraud S."/>
            <person name="Zidane N."/>
            <person name="Ma L."/>
            <person name="Bouchier C."/>
            <person name="Etienne J."/>
            <person name="Hartland E."/>
            <person name="Buchrieser C."/>
        </authorList>
    </citation>
    <scope>NUCLEOTIDE SEQUENCE [LARGE SCALE GENOMIC DNA]</scope>
    <source>
        <strain evidence="1 2">NSW150</strain>
    </source>
</reference>
<evidence type="ECO:0000313" key="1">
    <source>
        <dbReference type="EMBL" id="CBJ13409.1"/>
    </source>
</evidence>
<name>D3HLT0_LEGLN</name>
<dbReference type="KEGG" id="llo:LLO_2962"/>
<dbReference type="EMBL" id="FN650140">
    <property type="protein sequence ID" value="CBJ13409.1"/>
    <property type="molecule type" value="Genomic_DNA"/>
</dbReference>
<keyword evidence="2" id="KW-1185">Reference proteome</keyword>
<dbReference type="GeneID" id="40927152"/>
<evidence type="ECO:0000313" key="2">
    <source>
        <dbReference type="Proteomes" id="UP000001060"/>
    </source>
</evidence>
<protein>
    <submittedName>
        <fullName evidence="1">Uncharacterized protein</fullName>
    </submittedName>
</protein>
<organism evidence="1 2">
    <name type="scientific">Legionella longbeachae serogroup 1 (strain NSW150)</name>
    <dbReference type="NCBI Taxonomy" id="661367"/>
    <lineage>
        <taxon>Bacteria</taxon>
        <taxon>Pseudomonadati</taxon>
        <taxon>Pseudomonadota</taxon>
        <taxon>Gammaproteobacteria</taxon>
        <taxon>Legionellales</taxon>
        <taxon>Legionellaceae</taxon>
        <taxon>Legionella</taxon>
    </lineage>
</organism>
<dbReference type="STRING" id="661367.LLO_2962"/>
<dbReference type="Proteomes" id="UP000001060">
    <property type="component" value="Chromosome"/>
</dbReference>
<dbReference type="RefSeq" id="WP_003634911.1">
    <property type="nucleotide sequence ID" value="NC_013861.1"/>
</dbReference>
<dbReference type="AlphaFoldDB" id="D3HLT0"/>
<dbReference type="HOGENOM" id="CLU_2423309_0_0_6"/>